<feature type="region of interest" description="Disordered" evidence="11">
    <location>
        <begin position="648"/>
        <end position="708"/>
    </location>
</feature>
<feature type="compositionally biased region" description="Low complexity" evidence="11">
    <location>
        <begin position="1380"/>
        <end position="1390"/>
    </location>
</feature>
<evidence type="ECO:0000256" key="9">
    <source>
        <dbReference type="ARBA" id="ARBA00023242"/>
    </source>
</evidence>
<feature type="compositionally biased region" description="Polar residues" evidence="11">
    <location>
        <begin position="895"/>
        <end position="905"/>
    </location>
</feature>
<dbReference type="Pfam" id="PF00096">
    <property type="entry name" value="zf-C2H2"/>
    <property type="match status" value="3"/>
</dbReference>
<reference evidence="13" key="1">
    <citation type="journal article" date="2004" name="Nature">
        <title>Genome duplication in the teleost fish Tetraodon nigroviridis reveals the early vertebrate proto-karyotype.</title>
        <authorList>
            <person name="Jaillon O."/>
            <person name="Aury J.-M."/>
            <person name="Brunet F."/>
            <person name="Petit J.-L."/>
            <person name="Stange-Thomann N."/>
            <person name="Mauceli E."/>
            <person name="Bouneau L."/>
            <person name="Fischer C."/>
            <person name="Ozouf-Costaz C."/>
            <person name="Bernot A."/>
            <person name="Nicaud S."/>
            <person name="Jaffe D."/>
            <person name="Fisher S."/>
            <person name="Lutfalla G."/>
            <person name="Dossat C."/>
            <person name="Segurens B."/>
            <person name="Dasilva C."/>
            <person name="Salanoubat M."/>
            <person name="Levy M."/>
            <person name="Boudet N."/>
            <person name="Castellano S."/>
            <person name="Anthouard V."/>
            <person name="Jubin C."/>
            <person name="Castelli V."/>
            <person name="Katinka M."/>
            <person name="Vacherie B."/>
            <person name="Biemont C."/>
            <person name="Skalli Z."/>
            <person name="Cattolico L."/>
            <person name="Poulain J."/>
            <person name="De Berardinis V."/>
            <person name="Cruaud C."/>
            <person name="Duprat S."/>
            <person name="Brottier P."/>
            <person name="Coutanceau J.-P."/>
            <person name="Gouzy J."/>
            <person name="Parra G."/>
            <person name="Lardier G."/>
            <person name="Chapple C."/>
            <person name="McKernan K.J."/>
            <person name="McEwan P."/>
            <person name="Bosak S."/>
            <person name="Kellis M."/>
            <person name="Volff J.-N."/>
            <person name="Guigo R."/>
            <person name="Zody M.C."/>
            <person name="Mesirov J."/>
            <person name="Lindblad-Toh K."/>
            <person name="Birren B."/>
            <person name="Nusbaum C."/>
            <person name="Kahn D."/>
            <person name="Robinson-Rechavi M."/>
            <person name="Laudet V."/>
            <person name="Schachter V."/>
            <person name="Quetier F."/>
            <person name="Saurin W."/>
            <person name="Scarpelli C."/>
            <person name="Wincker P."/>
            <person name="Lander E.S."/>
            <person name="Weissenbach J."/>
            <person name="Roest Crollius H."/>
        </authorList>
    </citation>
    <scope>NUCLEOTIDE SEQUENCE [LARGE SCALE GENOMIC DNA]</scope>
</reference>
<feature type="compositionally biased region" description="Low complexity" evidence="11">
    <location>
        <begin position="1803"/>
        <end position="1824"/>
    </location>
</feature>
<evidence type="ECO:0000256" key="3">
    <source>
        <dbReference type="ARBA" id="ARBA00022723"/>
    </source>
</evidence>
<feature type="compositionally biased region" description="Low complexity" evidence="11">
    <location>
        <begin position="2191"/>
        <end position="2204"/>
    </location>
</feature>
<feature type="compositionally biased region" description="Polar residues" evidence="11">
    <location>
        <begin position="1007"/>
        <end position="1018"/>
    </location>
</feature>
<comment type="caution">
    <text evidence="13">The sequence shown here is derived from an EMBL/GenBank/DDBJ whole genome shotgun (WGS) entry which is preliminary data.</text>
</comment>
<evidence type="ECO:0000256" key="4">
    <source>
        <dbReference type="ARBA" id="ARBA00022737"/>
    </source>
</evidence>
<evidence type="ECO:0000256" key="7">
    <source>
        <dbReference type="ARBA" id="ARBA00023015"/>
    </source>
</evidence>
<feature type="compositionally biased region" description="Basic and acidic residues" evidence="11">
    <location>
        <begin position="1633"/>
        <end position="1645"/>
    </location>
</feature>
<dbReference type="GO" id="GO:0008270">
    <property type="term" value="F:zinc ion binding"/>
    <property type="evidence" value="ECO:0007669"/>
    <property type="project" value="UniProtKB-KW"/>
</dbReference>
<keyword evidence="8" id="KW-0804">Transcription</keyword>
<dbReference type="EMBL" id="CAAE01014645">
    <property type="protein sequence ID" value="CAG01477.1"/>
    <property type="molecule type" value="Genomic_DNA"/>
</dbReference>
<feature type="region of interest" description="Disordered" evidence="11">
    <location>
        <begin position="754"/>
        <end position="784"/>
    </location>
</feature>
<evidence type="ECO:0000256" key="11">
    <source>
        <dbReference type="SAM" id="MobiDB-lite"/>
    </source>
</evidence>
<feature type="region of interest" description="Disordered" evidence="11">
    <location>
        <begin position="1198"/>
        <end position="1248"/>
    </location>
</feature>
<dbReference type="SUPFAM" id="SSF57667">
    <property type="entry name" value="beta-beta-alpha zinc fingers"/>
    <property type="match status" value="2"/>
</dbReference>
<dbReference type="InterPro" id="IPR013087">
    <property type="entry name" value="Znf_C2H2_type"/>
</dbReference>
<dbReference type="FunFam" id="3.30.160.60:FF:000033">
    <property type="entry name" value="Immunodeficiency virus type I enhancer binding protein 1"/>
    <property type="match status" value="2"/>
</dbReference>
<feature type="domain" description="C2H2-type" evidence="12">
    <location>
        <begin position="207"/>
        <end position="234"/>
    </location>
</feature>
<feature type="compositionally biased region" description="Acidic residues" evidence="11">
    <location>
        <begin position="1747"/>
        <end position="1757"/>
    </location>
</feature>
<feature type="region of interest" description="Disordered" evidence="11">
    <location>
        <begin position="1628"/>
        <end position="1651"/>
    </location>
</feature>
<evidence type="ECO:0000259" key="12">
    <source>
        <dbReference type="PROSITE" id="PS50157"/>
    </source>
</evidence>
<feature type="compositionally biased region" description="Basic residues" evidence="11">
    <location>
        <begin position="2205"/>
        <end position="2218"/>
    </location>
</feature>
<comment type="subcellular location">
    <subcellularLocation>
        <location evidence="1">Nucleus</location>
    </subcellularLocation>
</comment>
<feature type="compositionally biased region" description="Basic residues" evidence="11">
    <location>
        <begin position="1995"/>
        <end position="2012"/>
    </location>
</feature>
<dbReference type="GO" id="GO:0000981">
    <property type="term" value="F:DNA-binding transcription factor activity, RNA polymerase II-specific"/>
    <property type="evidence" value="ECO:0007669"/>
    <property type="project" value="TreeGrafter"/>
</dbReference>
<keyword evidence="4" id="KW-0677">Repeat</keyword>
<evidence type="ECO:0000256" key="1">
    <source>
        <dbReference type="ARBA" id="ARBA00004123"/>
    </source>
</evidence>
<dbReference type="KEGG" id="tng:GSTEN00020255G001"/>
<sequence>MEPRESGTTGHQCSSKEPVKEKMSLQRKWASEPADTKQSTFADREAKKHESLPSGATGGLAPQQKYAFTGNSGKVLSGPAAVRAMAGPPSQDPPGPFAQGFPRGYCYQLGQPYPQHPQSERFLSGAKPQPGLEPHAWPFAGQLPSEDLYSVGHPVHAHPHGLGSGRFPRQKSPSLPSSFDKYPQSGSEPAEEGHSKKEQKPKKPGKYICHYCGRACAKPSVLKKHIRSHTGERPYPCIPCGFSFKTKSNLYKHRKSHAHAIKAGLVPFTELPVARSGDMDQASPVGESEVHSDGDQSTDTDEEGMDGSTMLLDKDSPIPHISFEADRSAGGVEPAYADSAEELPVGSMKVPILIVPKPGGVPSAGMECPPFQDIKASHHMLASQAGRAHSLDDSPTIKQRLALRLNDKKGQDLESGMSQSLNLLSPHSKGSTDSGYFSRSESAEQQISPPNTNIKTYEEIMFGRNWYYRPNSRSRQAITVGTAGAGPGALASLKAAGAVLEMATMGEEQMCFRGDLGVSGEAKQYPTGPCQSSTGLLEPPSESGLLIRTNSLPSSSPSTLSVPTGIRGSHSFDEMMTSNDVFYPPRRLTRQTAFEHPASEAQVVEAEGYGQMPKNVASSLGMKVAERCPAVPEHLAFGPHCTKVSLSEIATRKRRKEKSVGDEEDSPGHGDSSCSGSVEMMGDEFKHGSLDGSRATPTGKGSLHSTYSQSDSFDTCASTCSEDVALFADSEGRKSGGNVISVIQHTNSLSRLSSFEKSESFEQPGCQVPDKAPHGQFSEQSDSDIFEDALSPESALLRAEGVEPQAQSDSEQASLSSSSAAASPGQPYHIPHKLVRQPNIQVPEIRVTEEPDKPDKDAEAPLTKEAEKPQQQQQQQQQQQLQQQQLQHVEDFQLPQRSDTLSQMPSEKLPPKKKRLRLTDMEHSSGESSFESSCTSLSRSPSQESNLSHSSSFSMSFDRDEGLKSVSPSRQDDAAALGAPKQSEFLTVPGSGHASHHQQREMRRSSSEQAPCTLSTETPDMRSKSFDCGSLPSSRQGEIYCSASAMKERRRGYLVRQPSLSVYPEAVPQEPGLSELSIKPERPEHGTRHAPAEAPHGSSEPPCRARRGVSSAGAQAPSPRSFMSDDEFQEGTGAAHLPTRCLCLSQRQPSPPQVPAAPAAEPGFVLGGGASRPGAHEEGPAPALPGWLLLPFFPADGPSLGSGRGPDSQTAAEAADEASRRPSCSSSQQTSAPFSARAPGLDGRAESLSSPLYSASLSRPSSSTAPVLLQQVQPVFATQNLGPQTSLPGLLVPVRIQTHVPTFGSVMYTSVTQLVDTQGSWPQGLASARASGPGGATGPAFNLLHFLGQTEAAGPCPQRWRSPDSPPEQQLQTGIPLSLTSGTISTTDASGSGGGGRQAHALARQLPGALLPNQAAEAGEGGEDVRTDREGAERRGAEADRRGVRARSRTPIVTERSPEASEAEPGSSPQSMMSSTAERDVLAKAPVSMLLRTSGPSGRGQPLLLTDMADVQQLFQFPSLRTTSRVSWCFLNYTKPSSSPAAAHGSVYSSWCVSSYNPNPLKLSTKATLALLRSKQRRSSGPIYTPAAISPPSSGTLVSSAAWKPRFDQLKPELLALDAAPLGRKMKGVASWERPKEETEEKEMSVKQPSSEPTRIKIFEGGYKSNEDYVYVRGRGRGKYICEECGIRCKKPSMLKKHIRTHTDVRPYVCKFCNFAFKTKGNLTKHMKSKAHMKKCLELGVSMSSVEDNEADEGEAGEEGRGGSSRRALMEHQFSDAEDSEGAEEEGEDVDDEDEDEEDYEGDSTPRTRSRSTSPYSPPSLASSQPPPHLASDLLGSGHKPALFGYFTTVPSIQITAQAPPTGPARRGGARPEDGDVSVPSPDLSSASSRLSSPGLDRSSCPSPVSPSSSPSAQRYLSPHRDAHAGHLSPRRELSPLRHISPKRDLGVAGGYRRDLSPRRGPLSLLAPTGRDYKRDLSPRGRHRGLMRPVSPRRGLYHPHHPHQQHLRHHSPQSRTRSVRPAPELEPGRSADVEMLSATSHSLTSVPGASARAAVTTATGQPTSPGPVQSPPPPLSEPGALAVPHDPHRRDPDGTLRPCLRQHPAGPAGGATGAPPGGCRRALPVLRPRPLRREEGQTVVGVDLCLRRGAEPRWSRRRASTGAPRPSPRSASAQRSAQTQEEEEEEEPELRLLLLRAAPTPNRTTARRRPYTPRHRSTLRAWSSGLLTLPPQRPPAPALKPPTRHRSPPGRSGTAREGACSASGRRPRAPGVRSAPPFAPSVSTNVT</sequence>
<protein>
    <submittedName>
        <fullName evidence="13">(spotted green pufferfish) hypothetical protein</fullName>
    </submittedName>
</protein>
<dbReference type="SMART" id="SM00355">
    <property type="entry name" value="ZnF_C2H2"/>
    <property type="match status" value="4"/>
</dbReference>
<feature type="compositionally biased region" description="Acidic residues" evidence="11">
    <location>
        <begin position="296"/>
        <end position="305"/>
    </location>
</feature>
<keyword evidence="7" id="KW-0805">Transcription regulation</keyword>
<feature type="region of interest" description="Disordered" evidence="11">
    <location>
        <begin position="1746"/>
        <end position="1836"/>
    </location>
</feature>
<keyword evidence="9" id="KW-0539">Nucleus</keyword>
<accession>Q4SD05</accession>
<feature type="region of interest" description="Disordered" evidence="11">
    <location>
        <begin position="800"/>
        <end position="1035"/>
    </location>
</feature>
<keyword evidence="5 10" id="KW-0863">Zinc-finger</keyword>
<keyword evidence="3" id="KW-0479">Metal-binding</keyword>
<feature type="domain" description="C2H2-type" evidence="12">
    <location>
        <begin position="1680"/>
        <end position="1707"/>
    </location>
</feature>
<feature type="compositionally biased region" description="Pro residues" evidence="11">
    <location>
        <begin position="2231"/>
        <end position="2240"/>
    </location>
</feature>
<evidence type="ECO:0000256" key="5">
    <source>
        <dbReference type="ARBA" id="ARBA00022771"/>
    </source>
</evidence>
<feature type="compositionally biased region" description="Low complexity" evidence="11">
    <location>
        <begin position="2160"/>
        <end position="2179"/>
    </location>
</feature>
<dbReference type="OrthoDB" id="10042249at2759"/>
<dbReference type="InterPro" id="IPR036236">
    <property type="entry name" value="Znf_C2H2_sf"/>
</dbReference>
<feature type="compositionally biased region" description="Basic and acidic residues" evidence="11">
    <location>
        <begin position="2085"/>
        <end position="2094"/>
    </location>
</feature>
<dbReference type="PROSITE" id="PS00028">
    <property type="entry name" value="ZINC_FINGER_C2H2_1"/>
    <property type="match status" value="3"/>
</dbReference>
<reference evidence="13" key="2">
    <citation type="submission" date="2004-02" db="EMBL/GenBank/DDBJ databases">
        <authorList>
            <consortium name="Genoscope"/>
            <consortium name="Whitehead Institute Centre for Genome Research"/>
        </authorList>
    </citation>
    <scope>NUCLEOTIDE SEQUENCE</scope>
</reference>
<feature type="compositionally biased region" description="Pro residues" evidence="11">
    <location>
        <begin position="2064"/>
        <end position="2076"/>
    </location>
</feature>
<dbReference type="GO" id="GO:0000978">
    <property type="term" value="F:RNA polymerase II cis-regulatory region sequence-specific DNA binding"/>
    <property type="evidence" value="ECO:0007669"/>
    <property type="project" value="TreeGrafter"/>
</dbReference>
<evidence type="ECO:0000256" key="10">
    <source>
        <dbReference type="PROSITE-ProRule" id="PRU00042"/>
    </source>
</evidence>
<organism evidence="13">
    <name type="scientific">Tetraodon nigroviridis</name>
    <name type="common">Spotted green pufferfish</name>
    <name type="synonym">Chelonodon nigroviridis</name>
    <dbReference type="NCBI Taxonomy" id="99883"/>
    <lineage>
        <taxon>Eukaryota</taxon>
        <taxon>Metazoa</taxon>
        <taxon>Chordata</taxon>
        <taxon>Craniata</taxon>
        <taxon>Vertebrata</taxon>
        <taxon>Euteleostomi</taxon>
        <taxon>Actinopterygii</taxon>
        <taxon>Neopterygii</taxon>
        <taxon>Teleostei</taxon>
        <taxon>Neoteleostei</taxon>
        <taxon>Acanthomorphata</taxon>
        <taxon>Eupercaria</taxon>
        <taxon>Tetraodontiformes</taxon>
        <taxon>Tetradontoidea</taxon>
        <taxon>Tetraodontidae</taxon>
        <taxon>Tetraodon</taxon>
    </lineage>
</organism>
<feature type="domain" description="C2H2-type" evidence="12">
    <location>
        <begin position="1708"/>
        <end position="1732"/>
    </location>
</feature>
<feature type="region of interest" description="Disordered" evidence="11">
    <location>
        <begin position="276"/>
        <end position="316"/>
    </location>
</feature>
<dbReference type="PANTHER" id="PTHR45944:SF1">
    <property type="entry name" value="TRANSCRIPTION FACTOR HIVEP2"/>
    <property type="match status" value="1"/>
</dbReference>
<dbReference type="Gene3D" id="3.30.160.60">
    <property type="entry name" value="Classic Zinc Finger"/>
    <property type="match status" value="4"/>
</dbReference>
<feature type="compositionally biased region" description="Polar residues" evidence="11">
    <location>
        <begin position="2037"/>
        <end position="2047"/>
    </location>
</feature>
<dbReference type="PANTHER" id="PTHR45944">
    <property type="entry name" value="SCHNURRI, ISOFORM F"/>
    <property type="match status" value="1"/>
</dbReference>
<feature type="region of interest" description="Disordered" evidence="11">
    <location>
        <begin position="411"/>
        <end position="449"/>
    </location>
</feature>
<evidence type="ECO:0000256" key="8">
    <source>
        <dbReference type="ARBA" id="ARBA00023163"/>
    </source>
</evidence>
<keyword evidence="2" id="KW-0597">Phosphoprotein</keyword>
<proteinExistence type="predicted"/>
<dbReference type="GO" id="GO:0005634">
    <property type="term" value="C:nucleus"/>
    <property type="evidence" value="ECO:0007669"/>
    <property type="project" value="UniProtKB-SubCell"/>
</dbReference>
<gene>
    <name evidence="13" type="ORF">GSTENG00020255001</name>
</gene>
<feature type="compositionally biased region" description="Gly residues" evidence="11">
    <location>
        <begin position="2107"/>
        <end position="2116"/>
    </location>
</feature>
<evidence type="ECO:0000256" key="2">
    <source>
        <dbReference type="ARBA" id="ARBA00022553"/>
    </source>
</evidence>
<feature type="compositionally biased region" description="Low complexity" evidence="11">
    <location>
        <begin position="1877"/>
        <end position="1912"/>
    </location>
</feature>
<feature type="compositionally biased region" description="Basic and acidic residues" evidence="11">
    <location>
        <begin position="1919"/>
        <end position="1958"/>
    </location>
</feature>
<evidence type="ECO:0000313" key="13">
    <source>
        <dbReference type="EMBL" id="CAG01477.1"/>
    </source>
</evidence>
<feature type="compositionally biased region" description="Polar residues" evidence="11">
    <location>
        <begin position="416"/>
        <end position="449"/>
    </location>
</feature>
<dbReference type="PROSITE" id="PS50157">
    <property type="entry name" value="ZINC_FINGER_C2H2_2"/>
    <property type="match status" value="4"/>
</dbReference>
<feature type="compositionally biased region" description="Polar residues" evidence="11">
    <location>
        <begin position="1367"/>
        <end position="1379"/>
    </location>
</feature>
<keyword evidence="6" id="KW-0862">Zinc</keyword>
<dbReference type="FunFam" id="3.30.160.60:FF:000594">
    <property type="entry name" value="Transcription factor HIVEP2"/>
    <property type="match status" value="1"/>
</dbReference>
<feature type="region of interest" description="Disordered" evidence="11">
    <location>
        <begin position="1353"/>
        <end position="1399"/>
    </location>
</feature>
<feature type="domain" description="C2H2-type" evidence="12">
    <location>
        <begin position="235"/>
        <end position="258"/>
    </location>
</feature>
<feature type="compositionally biased region" description="Acidic residues" evidence="11">
    <location>
        <begin position="1776"/>
        <end position="1802"/>
    </location>
</feature>
<feature type="compositionally biased region" description="Low complexity" evidence="11">
    <location>
        <begin position="870"/>
        <end position="887"/>
    </location>
</feature>
<feature type="region of interest" description="Disordered" evidence="11">
    <location>
        <begin position="1058"/>
        <end position="1182"/>
    </location>
</feature>
<feature type="compositionally biased region" description="Basic and acidic residues" evidence="11">
    <location>
        <begin position="1078"/>
        <end position="1091"/>
    </location>
</feature>
<evidence type="ECO:0000256" key="6">
    <source>
        <dbReference type="ARBA" id="ARBA00022833"/>
    </source>
</evidence>
<feature type="compositionally biased region" description="Polar residues" evidence="11">
    <location>
        <begin position="1222"/>
        <end position="1233"/>
    </location>
</feature>
<feature type="compositionally biased region" description="Basic and acidic residues" evidence="11">
    <location>
        <begin position="846"/>
        <end position="868"/>
    </location>
</feature>
<name>Q4SD05_TETNG</name>
<dbReference type="SMR" id="Q4SD05"/>
<feature type="region of interest" description="Disordered" evidence="11">
    <location>
        <begin position="1"/>
        <end position="204"/>
    </location>
</feature>
<feature type="region of interest" description="Disordered" evidence="11">
    <location>
        <begin position="2152"/>
        <end position="2287"/>
    </location>
</feature>
<feature type="compositionally biased region" description="Low complexity" evidence="11">
    <location>
        <begin position="805"/>
        <end position="823"/>
    </location>
</feature>
<feature type="compositionally biased region" description="Basic and acidic residues" evidence="11">
    <location>
        <begin position="1423"/>
        <end position="1443"/>
    </location>
</feature>
<feature type="region of interest" description="Disordered" evidence="11">
    <location>
        <begin position="1415"/>
        <end position="1477"/>
    </location>
</feature>
<feature type="compositionally biased region" description="Basic and acidic residues" evidence="11">
    <location>
        <begin position="42"/>
        <end position="51"/>
    </location>
</feature>
<feature type="compositionally biased region" description="Polar residues" evidence="11">
    <location>
        <begin position="1"/>
        <end position="15"/>
    </location>
</feature>
<feature type="region of interest" description="Disordered" evidence="11">
    <location>
        <begin position="1856"/>
        <end position="2123"/>
    </location>
</feature>
<dbReference type="InterPro" id="IPR051969">
    <property type="entry name" value="Zinc-finger_DNA-bd_regulators"/>
</dbReference>
<feature type="compositionally biased region" description="Low complexity" evidence="11">
    <location>
        <begin position="926"/>
        <end position="956"/>
    </location>
</feature>